<dbReference type="InterPro" id="IPR000843">
    <property type="entry name" value="HTH_LacI"/>
</dbReference>
<evidence type="ECO:0000256" key="4">
    <source>
        <dbReference type="ARBA" id="ARBA00023163"/>
    </source>
</evidence>
<dbReference type="InterPro" id="IPR046335">
    <property type="entry name" value="LacI/GalR-like_sensor"/>
</dbReference>
<dbReference type="PANTHER" id="PTHR30146">
    <property type="entry name" value="LACI-RELATED TRANSCRIPTIONAL REPRESSOR"/>
    <property type="match status" value="1"/>
</dbReference>
<gene>
    <name evidence="6" type="ORF">EA655_02415</name>
</gene>
<dbReference type="Pfam" id="PF13377">
    <property type="entry name" value="Peripla_BP_3"/>
    <property type="match status" value="1"/>
</dbReference>
<dbReference type="SUPFAM" id="SSF53822">
    <property type="entry name" value="Periplasmic binding protein-like I"/>
    <property type="match status" value="1"/>
</dbReference>
<dbReference type="PROSITE" id="PS00356">
    <property type="entry name" value="HTH_LACI_1"/>
    <property type="match status" value="1"/>
</dbReference>
<dbReference type="OrthoDB" id="5621819at2"/>
<dbReference type="PRINTS" id="PR00036">
    <property type="entry name" value="HTHLACI"/>
</dbReference>
<evidence type="ECO:0000256" key="2">
    <source>
        <dbReference type="ARBA" id="ARBA00023015"/>
    </source>
</evidence>
<evidence type="ECO:0000313" key="6">
    <source>
        <dbReference type="EMBL" id="TAA46552.1"/>
    </source>
</evidence>
<proteinExistence type="predicted"/>
<keyword evidence="1" id="KW-0678">Repressor</keyword>
<dbReference type="InterPro" id="IPR010982">
    <property type="entry name" value="Lambda_DNA-bd_dom_sf"/>
</dbReference>
<accession>A0A4Q8M8V4</accession>
<feature type="domain" description="HTH lacI-type" evidence="5">
    <location>
        <begin position="7"/>
        <end position="61"/>
    </location>
</feature>
<dbReference type="Gene3D" id="3.40.50.2300">
    <property type="match status" value="2"/>
</dbReference>
<comment type="caution">
    <text evidence="6">The sequence shown here is derived from an EMBL/GenBank/DDBJ whole genome shotgun (WGS) entry which is preliminary data.</text>
</comment>
<keyword evidence="2" id="KW-0805">Transcription regulation</keyword>
<evidence type="ECO:0000259" key="5">
    <source>
        <dbReference type="PROSITE" id="PS50932"/>
    </source>
</evidence>
<dbReference type="SUPFAM" id="SSF47413">
    <property type="entry name" value="lambda repressor-like DNA-binding domains"/>
    <property type="match status" value="1"/>
</dbReference>
<dbReference type="Gene3D" id="1.10.260.40">
    <property type="entry name" value="lambda repressor-like DNA-binding domains"/>
    <property type="match status" value="1"/>
</dbReference>
<dbReference type="Pfam" id="PF00356">
    <property type="entry name" value="LacI"/>
    <property type="match status" value="1"/>
</dbReference>
<dbReference type="RefSeq" id="WP_130533308.1">
    <property type="nucleotide sequence ID" value="NZ_SHMG01000001.1"/>
</dbReference>
<dbReference type="InterPro" id="IPR028082">
    <property type="entry name" value="Peripla_BP_I"/>
</dbReference>
<dbReference type="CDD" id="cd06267">
    <property type="entry name" value="PBP1_LacI_sugar_binding-like"/>
    <property type="match status" value="1"/>
</dbReference>
<sequence>MSRNGTITIRDVAREAQVSVATVSRALNGHDNVAEEVRKLVLETARRLRYQPHAAARSLSSRSTQTIGVVLPDLYGEFFSELIRGIDGVAREHRRHLLVSSYHGAQDAQGAALRAMRGRVDGLLVLSPYADQPGFLTDNLPDGLPVVLINTHLPHGDYPVLNIDNHGGAVAMMRHLVASGRRRIAFIAGPGCNFDAAERLRGYRDALAELLPGVPEQVLPGRFDEASGMEAGTALLAAGTRPDAVFAANDTMALGCLFAFNQAGLRVPQDIALAGFDDVPVARFVHPPLTTMRISIAELGANALRRLLQDIQAQAPLALPDPAPLVPELVVRDSAPAAAL</sequence>
<dbReference type="GO" id="GO:0003700">
    <property type="term" value="F:DNA-binding transcription factor activity"/>
    <property type="evidence" value="ECO:0007669"/>
    <property type="project" value="TreeGrafter"/>
</dbReference>
<evidence type="ECO:0000313" key="7">
    <source>
        <dbReference type="Proteomes" id="UP000294164"/>
    </source>
</evidence>
<keyword evidence="4" id="KW-0804">Transcription</keyword>
<keyword evidence="3" id="KW-0238">DNA-binding</keyword>
<dbReference type="CDD" id="cd01392">
    <property type="entry name" value="HTH_LacI"/>
    <property type="match status" value="1"/>
</dbReference>
<dbReference type="AlphaFoldDB" id="A0A4Q8M8V4"/>
<dbReference type="PROSITE" id="PS50932">
    <property type="entry name" value="HTH_LACI_2"/>
    <property type="match status" value="1"/>
</dbReference>
<reference evidence="6 7" key="1">
    <citation type="submission" date="2019-02" db="EMBL/GenBank/DDBJ databases">
        <title>WGS of Pseudoxanthomonas species novum from clinical isolates.</title>
        <authorList>
            <person name="Bernier A.-M."/>
            <person name="Bernard K."/>
            <person name="Vachon A."/>
        </authorList>
    </citation>
    <scope>NUCLEOTIDE SEQUENCE [LARGE SCALE GENOMIC DNA]</scope>
    <source>
        <strain evidence="6 7">NML130969</strain>
    </source>
</reference>
<dbReference type="EMBL" id="SHMG01000001">
    <property type="protein sequence ID" value="TAA46552.1"/>
    <property type="molecule type" value="Genomic_DNA"/>
</dbReference>
<dbReference type="SMART" id="SM00354">
    <property type="entry name" value="HTH_LACI"/>
    <property type="match status" value="1"/>
</dbReference>
<protein>
    <submittedName>
        <fullName evidence="6">LacI family transcriptional regulator</fullName>
    </submittedName>
</protein>
<evidence type="ECO:0000256" key="3">
    <source>
        <dbReference type="ARBA" id="ARBA00023125"/>
    </source>
</evidence>
<name>A0A4Q8M8V4_9GAMM</name>
<dbReference type="PANTHER" id="PTHR30146:SF151">
    <property type="entry name" value="HTH-TYPE TRANSCRIPTIONAL REPRESSOR CYTR"/>
    <property type="match status" value="1"/>
</dbReference>
<organism evidence="6 7">
    <name type="scientific">Pseudoxanthomonas winnipegensis</name>
    <dbReference type="NCBI Taxonomy" id="2480810"/>
    <lineage>
        <taxon>Bacteria</taxon>
        <taxon>Pseudomonadati</taxon>
        <taxon>Pseudomonadota</taxon>
        <taxon>Gammaproteobacteria</taxon>
        <taxon>Lysobacterales</taxon>
        <taxon>Lysobacteraceae</taxon>
        <taxon>Pseudoxanthomonas</taxon>
    </lineage>
</organism>
<dbReference type="GO" id="GO:0000976">
    <property type="term" value="F:transcription cis-regulatory region binding"/>
    <property type="evidence" value="ECO:0007669"/>
    <property type="project" value="TreeGrafter"/>
</dbReference>
<dbReference type="Proteomes" id="UP000294164">
    <property type="component" value="Unassembled WGS sequence"/>
</dbReference>
<evidence type="ECO:0000256" key="1">
    <source>
        <dbReference type="ARBA" id="ARBA00022491"/>
    </source>
</evidence>